<reference evidence="1 2" key="1">
    <citation type="submission" date="2018-04" db="EMBL/GenBank/DDBJ databases">
        <title>The genome of golden apple snail Pomacea canaliculata provides insight into stress tolerance and invasive adaptation.</title>
        <authorList>
            <person name="Liu C."/>
            <person name="Liu B."/>
            <person name="Ren Y."/>
            <person name="Zhang Y."/>
            <person name="Wang H."/>
            <person name="Li S."/>
            <person name="Jiang F."/>
            <person name="Yin L."/>
            <person name="Zhang G."/>
            <person name="Qian W."/>
            <person name="Fan W."/>
        </authorList>
    </citation>
    <scope>NUCLEOTIDE SEQUENCE [LARGE SCALE GENOMIC DNA]</scope>
    <source>
        <strain evidence="1">SZHN2017</strain>
        <tissue evidence="1">Muscle</tissue>
    </source>
</reference>
<name>A0A2T7NMF7_POMCA</name>
<evidence type="ECO:0000313" key="1">
    <source>
        <dbReference type="EMBL" id="PVD22336.1"/>
    </source>
</evidence>
<evidence type="ECO:0000313" key="2">
    <source>
        <dbReference type="Proteomes" id="UP000245119"/>
    </source>
</evidence>
<dbReference type="EMBL" id="PZQS01000011">
    <property type="protein sequence ID" value="PVD22336.1"/>
    <property type="molecule type" value="Genomic_DNA"/>
</dbReference>
<gene>
    <name evidence="1" type="ORF">C0Q70_18146</name>
</gene>
<comment type="caution">
    <text evidence="1">The sequence shown here is derived from an EMBL/GenBank/DDBJ whole genome shotgun (WGS) entry which is preliminary data.</text>
</comment>
<keyword evidence="2" id="KW-1185">Reference proteome</keyword>
<sequence>MQQRPQLEITCWDLPFANLTVPSRGQAAMYSVRLAINDAGCSEVKRRRLHHYDYHCCFDTAAPPPAASTSAMEEGSGRPAVSR</sequence>
<dbReference type="AlphaFoldDB" id="A0A2T7NMF7"/>
<proteinExistence type="predicted"/>
<dbReference type="Proteomes" id="UP000245119">
    <property type="component" value="Linkage Group LG11"/>
</dbReference>
<protein>
    <submittedName>
        <fullName evidence="1">Uncharacterized protein</fullName>
    </submittedName>
</protein>
<accession>A0A2T7NMF7</accession>
<organism evidence="1 2">
    <name type="scientific">Pomacea canaliculata</name>
    <name type="common">Golden apple snail</name>
    <dbReference type="NCBI Taxonomy" id="400727"/>
    <lineage>
        <taxon>Eukaryota</taxon>
        <taxon>Metazoa</taxon>
        <taxon>Spiralia</taxon>
        <taxon>Lophotrochozoa</taxon>
        <taxon>Mollusca</taxon>
        <taxon>Gastropoda</taxon>
        <taxon>Caenogastropoda</taxon>
        <taxon>Architaenioglossa</taxon>
        <taxon>Ampullarioidea</taxon>
        <taxon>Ampullariidae</taxon>
        <taxon>Pomacea</taxon>
    </lineage>
</organism>